<dbReference type="OrthoDB" id="5740652at2"/>
<accession>A0A5C8ZPZ1</accession>
<sequence length="135" mass="14769">MNVLETEWWSLLIPPEWWAEAEDDTILVGDLDDVGCIEISTLHKETGIFDAAEVAGIARAESPDAGDWRTVTRGDFSGVHSAFSEDGAAVREWYLASDAMLLFVTYSCDEENRGMDDAAVDEILDTLLVLGPASD</sequence>
<evidence type="ECO:0000313" key="1">
    <source>
        <dbReference type="EMBL" id="TXS89779.1"/>
    </source>
</evidence>
<keyword evidence="2" id="KW-1185">Reference proteome</keyword>
<evidence type="ECO:0008006" key="3">
    <source>
        <dbReference type="Google" id="ProtNLM"/>
    </source>
</evidence>
<dbReference type="RefSeq" id="WP_148065637.1">
    <property type="nucleotide sequence ID" value="NZ_VRYZ01000008.1"/>
</dbReference>
<reference evidence="1 2" key="1">
    <citation type="submission" date="2019-08" db="EMBL/GenBank/DDBJ databases">
        <title>Parahaliea maris sp. nov., isolated from the surface seawater.</title>
        <authorList>
            <person name="Liu Y."/>
        </authorList>
    </citation>
    <scope>NUCLEOTIDE SEQUENCE [LARGE SCALE GENOMIC DNA]</scope>
    <source>
        <strain evidence="1 2">S2-26</strain>
    </source>
</reference>
<dbReference type="Proteomes" id="UP000321933">
    <property type="component" value="Unassembled WGS sequence"/>
</dbReference>
<organism evidence="1 2">
    <name type="scientific">Parahaliea aestuarii</name>
    <dbReference type="NCBI Taxonomy" id="1852021"/>
    <lineage>
        <taxon>Bacteria</taxon>
        <taxon>Pseudomonadati</taxon>
        <taxon>Pseudomonadota</taxon>
        <taxon>Gammaproteobacteria</taxon>
        <taxon>Cellvibrionales</taxon>
        <taxon>Halieaceae</taxon>
        <taxon>Parahaliea</taxon>
    </lineage>
</organism>
<dbReference type="AlphaFoldDB" id="A0A5C8ZPZ1"/>
<proteinExistence type="predicted"/>
<evidence type="ECO:0000313" key="2">
    <source>
        <dbReference type="Proteomes" id="UP000321933"/>
    </source>
</evidence>
<gene>
    <name evidence="1" type="ORF">FVW59_17395</name>
</gene>
<dbReference type="EMBL" id="VRYZ01000008">
    <property type="protein sequence ID" value="TXS89779.1"/>
    <property type="molecule type" value="Genomic_DNA"/>
</dbReference>
<comment type="caution">
    <text evidence="1">The sequence shown here is derived from an EMBL/GenBank/DDBJ whole genome shotgun (WGS) entry which is preliminary data.</text>
</comment>
<name>A0A5C8ZPZ1_9GAMM</name>
<protein>
    <recommendedName>
        <fullName evidence="3">DUF3805 domain-containing protein</fullName>
    </recommendedName>
</protein>